<dbReference type="CDD" id="cd03351">
    <property type="entry name" value="LbH_UDP-GlcNAc_AT"/>
    <property type="match status" value="1"/>
</dbReference>
<accession>A0A2K8KAX8</accession>
<dbReference type="Pfam" id="PF00132">
    <property type="entry name" value="Hexapep"/>
    <property type="match status" value="2"/>
</dbReference>
<keyword evidence="2" id="KW-0444">Lipid biosynthesis</keyword>
<keyword evidence="3" id="KW-0441">Lipid A biosynthesis</keyword>
<dbReference type="Gene3D" id="1.20.1180.10">
    <property type="entry name" value="Udp N-acetylglucosamine O-acyltransferase, C-terminal domain"/>
    <property type="match status" value="1"/>
</dbReference>
<keyword evidence="5" id="KW-0677">Repeat</keyword>
<dbReference type="Pfam" id="PF13720">
    <property type="entry name" value="Acetyltransf_11"/>
    <property type="match status" value="1"/>
</dbReference>
<dbReference type="InterPro" id="IPR037157">
    <property type="entry name" value="Acetyltransf_C_sf"/>
</dbReference>
<name>A0A2K8KAX8_9RHOB</name>
<dbReference type="GO" id="GO:0008780">
    <property type="term" value="F:acyl-[acyl-carrier-protein]-UDP-N-acetylglucosamine O-acyltransferase activity"/>
    <property type="evidence" value="ECO:0007669"/>
    <property type="project" value="InterPro"/>
</dbReference>
<dbReference type="RefSeq" id="WP_071481081.1">
    <property type="nucleotide sequence ID" value="NZ_CP024899.1"/>
</dbReference>
<dbReference type="InterPro" id="IPR011004">
    <property type="entry name" value="Trimer_LpxA-like_sf"/>
</dbReference>
<keyword evidence="1" id="KW-0963">Cytoplasm</keyword>
<dbReference type="KEGG" id="rbg:BG454_12825"/>
<dbReference type="GO" id="GO:0009245">
    <property type="term" value="P:lipid A biosynthetic process"/>
    <property type="evidence" value="ECO:0007669"/>
    <property type="project" value="UniProtKB-KW"/>
</dbReference>
<keyword evidence="6" id="KW-0443">Lipid metabolism</keyword>
<dbReference type="EMBL" id="CP024899">
    <property type="protein sequence ID" value="ATX66587.1"/>
    <property type="molecule type" value="Genomic_DNA"/>
</dbReference>
<dbReference type="STRING" id="441209.GCA_001870665_02346"/>
<dbReference type="Gene3D" id="2.160.10.10">
    <property type="entry name" value="Hexapeptide repeat proteins"/>
    <property type="match status" value="1"/>
</dbReference>
<evidence type="ECO:0000259" key="8">
    <source>
        <dbReference type="Pfam" id="PF13720"/>
    </source>
</evidence>
<feature type="domain" description="UDP N-acetylglucosamine O-acyltransferase C-terminal" evidence="8">
    <location>
        <begin position="180"/>
        <end position="253"/>
    </location>
</feature>
<evidence type="ECO:0000256" key="7">
    <source>
        <dbReference type="ARBA" id="ARBA00023315"/>
    </source>
</evidence>
<evidence type="ECO:0000256" key="5">
    <source>
        <dbReference type="ARBA" id="ARBA00022737"/>
    </source>
</evidence>
<evidence type="ECO:0000256" key="3">
    <source>
        <dbReference type="ARBA" id="ARBA00022556"/>
    </source>
</evidence>
<sequence>MIDPSAVIHPMAVVEPGATIGAGCNIGPFAIIGPEVVLGENVTIKPHALVTGWTEIGEGSVVFSFASVGEVPQDLKYAGERTRLIVGRNCRIRENATLHLGTDAGGGITRVGDGCLVMAGAHVGHDAQVGNGVILANYAGVAGHVTIEDRVIVGASAGLHQHIRVGEGAMIGALTRVTHDVMPFGLVSGPDGVLHGLNLIGLKRRGMAREDIAALRVAYKRLATEDGALGDLAQDLLNDADSDVVAQVARFFTGEAGRNFLRPT</sequence>
<dbReference type="AlphaFoldDB" id="A0A2K8KAX8"/>
<proteinExistence type="predicted"/>
<keyword evidence="10" id="KW-1185">Reference proteome</keyword>
<dbReference type="SUPFAM" id="SSF51161">
    <property type="entry name" value="Trimeric LpxA-like enzymes"/>
    <property type="match status" value="1"/>
</dbReference>
<evidence type="ECO:0000313" key="9">
    <source>
        <dbReference type="EMBL" id="ATX66587.1"/>
    </source>
</evidence>
<keyword evidence="7 9" id="KW-0012">Acyltransferase</keyword>
<dbReference type="PANTHER" id="PTHR43480:SF1">
    <property type="entry name" value="ACYL-[ACYL-CARRIER-PROTEIN]--UDP-N-ACETYLGLUCOSAMINE O-ACYLTRANSFERASE, MITOCHONDRIAL-RELATED"/>
    <property type="match status" value="1"/>
</dbReference>
<reference evidence="9 10" key="1">
    <citation type="submission" date="2017-11" db="EMBL/GenBank/DDBJ databases">
        <title>Revised Sequence and Annotation of the Rhodobaca barguzinensis strain alga05 Genome.</title>
        <authorList>
            <person name="Kopejtka K."/>
            <person name="Tomasch J.M."/>
            <person name="Bunk B."/>
            <person name="Koblizek M."/>
        </authorList>
    </citation>
    <scope>NUCLEOTIDE SEQUENCE [LARGE SCALE GENOMIC DNA]</scope>
    <source>
        <strain evidence="10">alga05</strain>
    </source>
</reference>
<evidence type="ECO:0000256" key="1">
    <source>
        <dbReference type="ARBA" id="ARBA00022490"/>
    </source>
</evidence>
<protein>
    <submittedName>
        <fullName evidence="9">Acyl-ACP--UDP-N-acetylglucosamine O-acyltransferase</fullName>
    </submittedName>
</protein>
<evidence type="ECO:0000256" key="4">
    <source>
        <dbReference type="ARBA" id="ARBA00022679"/>
    </source>
</evidence>
<dbReference type="GO" id="GO:0016020">
    <property type="term" value="C:membrane"/>
    <property type="evidence" value="ECO:0007669"/>
    <property type="project" value="GOC"/>
</dbReference>
<dbReference type="InterPro" id="IPR010137">
    <property type="entry name" value="Lipid_A_LpxA"/>
</dbReference>
<dbReference type="NCBIfam" id="TIGR01852">
    <property type="entry name" value="lipid_A_lpxA"/>
    <property type="match status" value="1"/>
</dbReference>
<dbReference type="InterPro" id="IPR001451">
    <property type="entry name" value="Hexapep"/>
</dbReference>
<organism evidence="9 10">
    <name type="scientific">Roseinatronobacter bogoriensis subsp. barguzinensis</name>
    <dbReference type="NCBI Taxonomy" id="441209"/>
    <lineage>
        <taxon>Bacteria</taxon>
        <taxon>Pseudomonadati</taxon>
        <taxon>Pseudomonadota</taxon>
        <taxon>Alphaproteobacteria</taxon>
        <taxon>Rhodobacterales</taxon>
        <taxon>Paracoccaceae</taxon>
        <taxon>Roseinatronobacter</taxon>
    </lineage>
</organism>
<dbReference type="PROSITE" id="PS00101">
    <property type="entry name" value="HEXAPEP_TRANSFERASES"/>
    <property type="match status" value="2"/>
</dbReference>
<dbReference type="InterPro" id="IPR018357">
    <property type="entry name" value="Hexapep_transf_CS"/>
</dbReference>
<dbReference type="Proteomes" id="UP000228948">
    <property type="component" value="Chromosome"/>
</dbReference>
<keyword evidence="4 9" id="KW-0808">Transferase</keyword>
<evidence type="ECO:0000256" key="6">
    <source>
        <dbReference type="ARBA" id="ARBA00023098"/>
    </source>
</evidence>
<dbReference type="NCBIfam" id="NF003657">
    <property type="entry name" value="PRK05289.1"/>
    <property type="match status" value="1"/>
</dbReference>
<evidence type="ECO:0000313" key="10">
    <source>
        <dbReference type="Proteomes" id="UP000228948"/>
    </source>
</evidence>
<dbReference type="PANTHER" id="PTHR43480">
    <property type="entry name" value="ACYL-[ACYL-CARRIER-PROTEIN]--UDP-N-ACETYLGLUCOSAMINE O-ACYLTRANSFERASE"/>
    <property type="match status" value="1"/>
</dbReference>
<dbReference type="InterPro" id="IPR029098">
    <property type="entry name" value="Acetyltransf_C"/>
</dbReference>
<dbReference type="OrthoDB" id="9807278at2"/>
<dbReference type="PIRSF" id="PIRSF000456">
    <property type="entry name" value="UDP-GlcNAc_acltr"/>
    <property type="match status" value="1"/>
</dbReference>
<gene>
    <name evidence="9" type="ORF">BG454_12825</name>
</gene>
<evidence type="ECO:0000256" key="2">
    <source>
        <dbReference type="ARBA" id="ARBA00022516"/>
    </source>
</evidence>